<organism evidence="3 4">
    <name type="scientific">Hirsutella rhossiliensis</name>
    <dbReference type="NCBI Taxonomy" id="111463"/>
    <lineage>
        <taxon>Eukaryota</taxon>
        <taxon>Fungi</taxon>
        <taxon>Dikarya</taxon>
        <taxon>Ascomycota</taxon>
        <taxon>Pezizomycotina</taxon>
        <taxon>Sordariomycetes</taxon>
        <taxon>Hypocreomycetidae</taxon>
        <taxon>Hypocreales</taxon>
        <taxon>Ophiocordycipitaceae</taxon>
        <taxon>Hirsutella</taxon>
    </lineage>
</organism>
<feature type="domain" description="DUF6603" evidence="2">
    <location>
        <begin position="413"/>
        <end position="531"/>
    </location>
</feature>
<dbReference type="Proteomes" id="UP000824596">
    <property type="component" value="Unassembled WGS sequence"/>
</dbReference>
<evidence type="ECO:0000256" key="1">
    <source>
        <dbReference type="SAM" id="MobiDB-lite"/>
    </source>
</evidence>
<feature type="compositionally biased region" description="Basic and acidic residues" evidence="1">
    <location>
        <begin position="781"/>
        <end position="794"/>
    </location>
</feature>
<sequence length="817" mass="88980">MRAFIELSQNSFTIWCTANAVPISPGSVPQPCLDEVVLDASFAWGESKLSTLDVVVNAIVVPSANSDVDVPAVLTGSLSYDSSTKSWGLKGSIKGLYASVLVEFLDQDAKDHVGPLIESIAIDTLTAEYKYGPVSEGTDQDKTRGSKFIIKGDLLIASFRLSLNFRHDRDGFNISAALNPKDKDAGAKIGDVLAAILGSDIELPDFVYNTILVGDREDVFKMAVEKRKTTVKNVTTKTFQFLAQFNINQLHIDFAQLHNTEWAATAPSKRLVKVAISGFTGIEVEIPLIGTLTQPLDELYFQRVQDPPRSNAAPGQLTGLTRLDIDQLNSSLSDRIMVRDKIKPDQQNPKDLLAAGGCHFAVIIRSTTVERSCLLNYNFMKPKTSTSTTGKAVAEADDGGPSAQAPFKKVAGPLSISSVGFKYKDKKLAIILTAEFDTLHDFPRITPNLEGLAASFDKPPMSIASIIRHGSDGTLDYFADGLNFGWRPYEFQAAGFYGIMTPAGSRGELRTVFVFAKLTGPLVTLQFAEIAAFPFIASLGLSGNDNALQVLEKLVDPRPGGWFQPLDKVYWAALGMRIKAFQILSVDAVSVSNVGQFVFTLGGYHQAYRVPVGYPNPPRLSISWSLGGGLIISGQAYFAITPKACMAGGRLHASFSAGPISAWFDAFADFLINYKPLHFDMQAGLSVGVGFSIDIWFIHIRISVEIGAELYLWGPPVVGRVHVDFWIAAFDINFGDYLQHDNRVTLSQFYLLVLHTSSPASMASADKALLAVGNEKEGQEKELKAALSRPKNEGHNFLAQSGLMNPFDKPEREQNEP</sequence>
<dbReference type="GeneID" id="68355354"/>
<evidence type="ECO:0000313" key="4">
    <source>
        <dbReference type="Proteomes" id="UP000824596"/>
    </source>
</evidence>
<protein>
    <submittedName>
        <fullName evidence="3">Transcriptional activator srcap-like protein</fullName>
    </submittedName>
</protein>
<comment type="caution">
    <text evidence="3">The sequence shown here is derived from an EMBL/GenBank/DDBJ whole genome shotgun (WGS) entry which is preliminary data.</text>
</comment>
<dbReference type="EMBL" id="JAIZPD010000005">
    <property type="protein sequence ID" value="KAH0963715.1"/>
    <property type="molecule type" value="Genomic_DNA"/>
</dbReference>
<dbReference type="Pfam" id="PF20248">
    <property type="entry name" value="DUF6603"/>
    <property type="match status" value="2"/>
</dbReference>
<feature type="domain" description="DUF6603" evidence="2">
    <location>
        <begin position="594"/>
        <end position="779"/>
    </location>
</feature>
<name>A0A9P8MYN7_9HYPO</name>
<evidence type="ECO:0000259" key="2">
    <source>
        <dbReference type="Pfam" id="PF20248"/>
    </source>
</evidence>
<feature type="compositionally biased region" description="Basic and acidic residues" evidence="1">
    <location>
        <begin position="808"/>
        <end position="817"/>
    </location>
</feature>
<proteinExistence type="predicted"/>
<dbReference type="RefSeq" id="XP_044721228.1">
    <property type="nucleotide sequence ID" value="XM_044864696.1"/>
</dbReference>
<reference evidence="3" key="1">
    <citation type="submission" date="2021-09" db="EMBL/GenBank/DDBJ databases">
        <title>A high-quality genome of the endoparasitic fungus Hirsutella rhossiliensis with a comparison of Hirsutella genomes reveals transposable elements contributing to genome size variation.</title>
        <authorList>
            <person name="Lin R."/>
            <person name="Jiao Y."/>
            <person name="Sun X."/>
            <person name="Ling J."/>
            <person name="Xie B."/>
            <person name="Cheng X."/>
        </authorList>
    </citation>
    <scope>NUCLEOTIDE SEQUENCE</scope>
    <source>
        <strain evidence="3">HR02</strain>
    </source>
</reference>
<dbReference type="OrthoDB" id="5352492at2759"/>
<dbReference type="AlphaFoldDB" id="A0A9P8MYN7"/>
<keyword evidence="4" id="KW-1185">Reference proteome</keyword>
<evidence type="ECO:0000313" key="3">
    <source>
        <dbReference type="EMBL" id="KAH0963715.1"/>
    </source>
</evidence>
<gene>
    <name evidence="3" type="ORF">HRG_06225</name>
</gene>
<accession>A0A9P8MYN7</accession>
<dbReference type="InterPro" id="IPR046538">
    <property type="entry name" value="DUF6603"/>
</dbReference>
<feature type="region of interest" description="Disordered" evidence="1">
    <location>
        <begin position="781"/>
        <end position="817"/>
    </location>
</feature>